<dbReference type="Pfam" id="PF00076">
    <property type="entry name" value="RRM_1"/>
    <property type="match status" value="1"/>
</dbReference>
<protein>
    <recommendedName>
        <fullName evidence="4">Nucleolar protein 12</fullName>
    </recommendedName>
</protein>
<evidence type="ECO:0000256" key="2">
    <source>
        <dbReference type="ARBA" id="ARBA00004604"/>
    </source>
</evidence>
<keyword evidence="8" id="KW-0539">Nucleus</keyword>
<feature type="region of interest" description="Disordered" evidence="10">
    <location>
        <begin position="387"/>
        <end position="431"/>
    </location>
</feature>
<dbReference type="SMART" id="SM00360">
    <property type="entry name" value="RRM"/>
    <property type="match status" value="2"/>
</dbReference>
<proteinExistence type="inferred from homology"/>
<dbReference type="STRING" id="1071383.J7RCT0"/>
<dbReference type="InterPro" id="IPR047189">
    <property type="entry name" value="RRM2_Nop12p-like"/>
</dbReference>
<dbReference type="HOGENOM" id="CLU_006468_0_0_1"/>
<dbReference type="AlphaFoldDB" id="J7RCT0"/>
<dbReference type="OrthoDB" id="442677at2759"/>
<reference evidence="13" key="2">
    <citation type="submission" date="2012-08" db="EMBL/GenBank/DDBJ databases">
        <title>Genome sequence of Kazachstania naganishii.</title>
        <authorList>
            <person name="Gordon J.L."/>
            <person name="Armisen D."/>
            <person name="Proux-Wera E."/>
            <person name="OhEigeartaigh S.S."/>
            <person name="Byrne K.P."/>
            <person name="Wolfe K.H."/>
        </authorList>
    </citation>
    <scope>NUCLEOTIDE SEQUENCE [LARGE SCALE GENOMIC DNA]</scope>
    <source>
        <strain evidence="13">ATCC MYA-139 / BCRC 22969 / CBS 8797 / CCRC 22969 / KCTC 17520 / NBRC 10181 / NCYC 3082</strain>
    </source>
</reference>
<accession>J7RCT0</accession>
<comment type="function">
    <text evidence="1">Involved in pre-25S rRNA processing.</text>
</comment>
<evidence type="ECO:0000256" key="1">
    <source>
        <dbReference type="ARBA" id="ARBA00002475"/>
    </source>
</evidence>
<sequence length="431" mass="48998">MSSSIDQLFGKPDGKKVESTVDKLFNSAAKPIEDTSALKKRTVTQLERAEPVAVAEEDSESTEETALPAVDSNKKKRKRSKNDENDQLESQYYEKLMSDDGETENSLKDDGYVETVKVARAEQAKVLDLKDDELAKAERTVFVGNLANELISSKTLYKEFKKLFSTNPKEGQDKALAIDSIRFRSISFDEPLPRKVAFVQQKLHKSRDSINAYIVYKTKDAVKLVCQKLNGVEFHNRHLRVDSVSHPTKHDKQRSVFIGNLDFEEDEETLWKHFATCGPIEYVRIVRDSKTNVGKGFAYVQFKQLETVSKALLLNDKPMKSASNEKKKARKLRVSRCKNIKKTAAQDPRNESKYDKLNETQKTRFGRAKRVLGKADKATLGKELTIEGMRASKNDKQNTLSHLKKRKQRSKTGRVTKRSIAYKKKLASGKE</sequence>
<dbReference type="EMBL" id="HE978325">
    <property type="protein sequence ID" value="CCK72680.1"/>
    <property type="molecule type" value="Genomic_DNA"/>
</dbReference>
<dbReference type="KEGG" id="kng:KNAG_0L00570"/>
<keyword evidence="6" id="KW-0698">rRNA processing</keyword>
<evidence type="ECO:0000256" key="8">
    <source>
        <dbReference type="ARBA" id="ARBA00023242"/>
    </source>
</evidence>
<comment type="subcellular location">
    <subcellularLocation>
        <location evidence="2">Nucleus</location>
        <location evidence="2">Nucleolus</location>
    </subcellularLocation>
</comment>
<dbReference type="OMA" id="NAYAVYT"/>
<evidence type="ECO:0000256" key="3">
    <source>
        <dbReference type="ARBA" id="ARBA00007077"/>
    </source>
</evidence>
<feature type="compositionally biased region" description="Basic residues" evidence="10">
    <location>
        <begin position="402"/>
        <end position="431"/>
    </location>
</feature>
<dbReference type="GO" id="GO:0005730">
    <property type="term" value="C:nucleolus"/>
    <property type="evidence" value="ECO:0007669"/>
    <property type="project" value="UniProtKB-SubCell"/>
</dbReference>
<dbReference type="GO" id="GO:0019843">
    <property type="term" value="F:rRNA binding"/>
    <property type="evidence" value="ECO:0007669"/>
    <property type="project" value="EnsemblFungi"/>
</dbReference>
<dbReference type="PANTHER" id="PTHR23236">
    <property type="entry name" value="EUKARYOTIC TRANSLATION INITIATION FACTOR 4B/4H"/>
    <property type="match status" value="1"/>
</dbReference>
<dbReference type="GeneID" id="34528454"/>
<dbReference type="RefSeq" id="XP_022466925.1">
    <property type="nucleotide sequence ID" value="XM_022610649.1"/>
</dbReference>
<evidence type="ECO:0000256" key="5">
    <source>
        <dbReference type="ARBA" id="ARBA00022517"/>
    </source>
</evidence>
<dbReference type="InterPro" id="IPR035979">
    <property type="entry name" value="RBD_domain_sf"/>
</dbReference>
<feature type="region of interest" description="Disordered" evidence="10">
    <location>
        <begin position="26"/>
        <end position="90"/>
    </location>
</feature>
<keyword evidence="13" id="KW-1185">Reference proteome</keyword>
<gene>
    <name evidence="12" type="primary">KNAG0L00570</name>
    <name evidence="12" type="ordered locus">KNAG_0L00570</name>
</gene>
<evidence type="ECO:0000313" key="12">
    <source>
        <dbReference type="EMBL" id="CCK72680.1"/>
    </source>
</evidence>
<dbReference type="PANTHER" id="PTHR23236:SF25">
    <property type="entry name" value="RNA-BINDING PROTEIN 34"/>
    <property type="match status" value="1"/>
</dbReference>
<evidence type="ECO:0000313" key="13">
    <source>
        <dbReference type="Proteomes" id="UP000006310"/>
    </source>
</evidence>
<comment type="similarity">
    <text evidence="3">Belongs to the RRM RBM34 family.</text>
</comment>
<dbReference type="CDD" id="cd12670">
    <property type="entry name" value="RRM2_Nop12p_like"/>
    <property type="match status" value="1"/>
</dbReference>
<reference evidence="12 13" key="1">
    <citation type="journal article" date="2011" name="Proc. Natl. Acad. Sci. U.S.A.">
        <title>Evolutionary erosion of yeast sex chromosomes by mating-type switching accidents.</title>
        <authorList>
            <person name="Gordon J.L."/>
            <person name="Armisen D."/>
            <person name="Proux-Wera E."/>
            <person name="Oheigeartaigh S.S."/>
            <person name="Byrne K.P."/>
            <person name="Wolfe K.H."/>
        </authorList>
    </citation>
    <scope>NUCLEOTIDE SEQUENCE [LARGE SCALE GENOMIC DNA]</scope>
    <source>
        <strain evidence="13">ATCC MYA-139 / BCRC 22969 / CBS 8797 / CCRC 22969 / KCTC 17520 / NBRC 10181 / NCYC 3082</strain>
    </source>
</reference>
<dbReference type="GO" id="GO:0000463">
    <property type="term" value="P:maturation of LSU-rRNA from tricistronic rRNA transcript (SSU-rRNA, 5.8S rRNA, LSU-rRNA)"/>
    <property type="evidence" value="ECO:0007669"/>
    <property type="project" value="EnsemblFungi"/>
</dbReference>
<organism evidence="12 13">
    <name type="scientific">Huiozyma naganishii (strain ATCC MYA-139 / BCRC 22969 / CBS 8797 / KCTC 17520 / NBRC 10181 / NCYC 3082 / Yp74L-3)</name>
    <name type="common">Yeast</name>
    <name type="synonym">Kazachstania naganishii</name>
    <dbReference type="NCBI Taxonomy" id="1071383"/>
    <lineage>
        <taxon>Eukaryota</taxon>
        <taxon>Fungi</taxon>
        <taxon>Dikarya</taxon>
        <taxon>Ascomycota</taxon>
        <taxon>Saccharomycotina</taxon>
        <taxon>Saccharomycetes</taxon>
        <taxon>Saccharomycetales</taxon>
        <taxon>Saccharomycetaceae</taxon>
        <taxon>Huiozyma</taxon>
    </lineage>
</organism>
<evidence type="ECO:0000259" key="11">
    <source>
        <dbReference type="PROSITE" id="PS50102"/>
    </source>
</evidence>
<evidence type="ECO:0000256" key="7">
    <source>
        <dbReference type="ARBA" id="ARBA00022884"/>
    </source>
</evidence>
<evidence type="ECO:0000256" key="10">
    <source>
        <dbReference type="SAM" id="MobiDB-lite"/>
    </source>
</evidence>
<evidence type="ECO:0000256" key="6">
    <source>
        <dbReference type="ARBA" id="ARBA00022552"/>
    </source>
</evidence>
<dbReference type="GO" id="GO:0030684">
    <property type="term" value="C:preribosome"/>
    <property type="evidence" value="ECO:0007669"/>
    <property type="project" value="EnsemblFungi"/>
</dbReference>
<dbReference type="InterPro" id="IPR000504">
    <property type="entry name" value="RRM_dom"/>
</dbReference>
<feature type="domain" description="RRM" evidence="11">
    <location>
        <begin position="254"/>
        <end position="339"/>
    </location>
</feature>
<dbReference type="PROSITE" id="PS50102">
    <property type="entry name" value="RRM"/>
    <property type="match status" value="1"/>
</dbReference>
<dbReference type="eggNOG" id="KOG0118">
    <property type="taxonomic scope" value="Eukaryota"/>
</dbReference>
<dbReference type="InterPro" id="IPR012677">
    <property type="entry name" value="Nucleotide-bd_a/b_plait_sf"/>
</dbReference>
<name>J7RCT0_HUIN7</name>
<evidence type="ECO:0000256" key="9">
    <source>
        <dbReference type="PROSITE-ProRule" id="PRU00176"/>
    </source>
</evidence>
<evidence type="ECO:0000256" key="4">
    <source>
        <dbReference type="ARBA" id="ARBA00015520"/>
    </source>
</evidence>
<keyword evidence="7 9" id="KW-0694">RNA-binding</keyword>
<dbReference type="SUPFAM" id="SSF54928">
    <property type="entry name" value="RNA-binding domain, RBD"/>
    <property type="match status" value="2"/>
</dbReference>
<dbReference type="Proteomes" id="UP000006310">
    <property type="component" value="Chromosome 12"/>
</dbReference>
<dbReference type="Gene3D" id="3.30.70.330">
    <property type="match status" value="2"/>
</dbReference>
<keyword evidence="5" id="KW-0690">Ribosome biogenesis</keyword>